<evidence type="ECO:0000256" key="2">
    <source>
        <dbReference type="ARBA" id="ARBA00022857"/>
    </source>
</evidence>
<evidence type="ECO:0000259" key="5">
    <source>
        <dbReference type="Pfam" id="PF01872"/>
    </source>
</evidence>
<dbReference type="InterPro" id="IPR024072">
    <property type="entry name" value="DHFR-like_dom_sf"/>
</dbReference>
<feature type="compositionally biased region" description="Basic and acidic residues" evidence="4">
    <location>
        <begin position="92"/>
        <end position="109"/>
    </location>
</feature>
<dbReference type="SUPFAM" id="SSF53597">
    <property type="entry name" value="Dihydrofolate reductase-like"/>
    <property type="match status" value="1"/>
</dbReference>
<dbReference type="PANTHER" id="PTHR38011">
    <property type="entry name" value="DIHYDROFOLATE REDUCTASE FAMILY PROTEIN (AFU_ORTHOLOGUE AFUA_8G06820)"/>
    <property type="match status" value="1"/>
</dbReference>
<organism evidence="6 7">
    <name type="scientific">Brachybacterium nesterenkovii</name>
    <dbReference type="NCBI Taxonomy" id="47847"/>
    <lineage>
        <taxon>Bacteria</taxon>
        <taxon>Bacillati</taxon>
        <taxon>Actinomycetota</taxon>
        <taxon>Actinomycetes</taxon>
        <taxon>Micrococcales</taxon>
        <taxon>Dermabacteraceae</taxon>
        <taxon>Brachybacterium</taxon>
    </lineage>
</organism>
<dbReference type="InterPro" id="IPR002734">
    <property type="entry name" value="RibDG_C"/>
</dbReference>
<dbReference type="GO" id="GO:0009231">
    <property type="term" value="P:riboflavin biosynthetic process"/>
    <property type="evidence" value="ECO:0007669"/>
    <property type="project" value="InterPro"/>
</dbReference>
<reference evidence="6 7" key="1">
    <citation type="submission" date="2017-02" db="EMBL/GenBank/DDBJ databases">
        <authorList>
            <person name="Peterson S.W."/>
        </authorList>
    </citation>
    <scope>NUCLEOTIDE SEQUENCE [LARGE SCALE GENOMIC DNA]</scope>
    <source>
        <strain evidence="6 7">CIP104813</strain>
    </source>
</reference>
<evidence type="ECO:0000256" key="4">
    <source>
        <dbReference type="SAM" id="MobiDB-lite"/>
    </source>
</evidence>
<dbReference type="Pfam" id="PF01872">
    <property type="entry name" value="RibD_C"/>
    <property type="match status" value="1"/>
</dbReference>
<accession>A0A1X6WV40</accession>
<evidence type="ECO:0000256" key="1">
    <source>
        <dbReference type="ARBA" id="ARBA00005104"/>
    </source>
</evidence>
<comment type="pathway">
    <text evidence="1">Cofactor biosynthesis; riboflavin biosynthesis.</text>
</comment>
<feature type="domain" description="Bacterial bifunctional deaminase-reductase C-terminal" evidence="5">
    <location>
        <begin position="37"/>
        <end position="228"/>
    </location>
</feature>
<keyword evidence="3 6" id="KW-0560">Oxidoreductase</keyword>
<feature type="region of interest" description="Disordered" evidence="4">
    <location>
        <begin position="92"/>
        <end position="112"/>
    </location>
</feature>
<dbReference type="Gene3D" id="3.40.430.10">
    <property type="entry name" value="Dihydrofolate Reductase, subunit A"/>
    <property type="match status" value="1"/>
</dbReference>
<dbReference type="RefSeq" id="WP_087102638.1">
    <property type="nucleotide sequence ID" value="NZ_FWFG01000030.1"/>
</dbReference>
<dbReference type="AlphaFoldDB" id="A0A1X6WV40"/>
<dbReference type="PANTHER" id="PTHR38011:SF7">
    <property type="entry name" value="2,5-DIAMINO-6-RIBOSYLAMINO-4(3H)-PYRIMIDINONE 5'-PHOSPHATE REDUCTASE"/>
    <property type="match status" value="1"/>
</dbReference>
<dbReference type="OrthoDB" id="5243299at2"/>
<dbReference type="Proteomes" id="UP000195981">
    <property type="component" value="Unassembled WGS sequence"/>
</dbReference>
<dbReference type="EMBL" id="FWFG01000030">
    <property type="protein sequence ID" value="SLM89288.1"/>
    <property type="molecule type" value="Genomic_DNA"/>
</dbReference>
<proteinExistence type="predicted"/>
<name>A0A1X6WV40_9MICO</name>
<dbReference type="GO" id="GO:0008703">
    <property type="term" value="F:5-amino-6-(5-phosphoribosylamino)uracil reductase activity"/>
    <property type="evidence" value="ECO:0007669"/>
    <property type="project" value="UniProtKB-EC"/>
</dbReference>
<gene>
    <name evidence="6" type="ORF">FM110_03300</name>
</gene>
<sequence length="249" mass="25729">MHLVLRDGAPCPPTALTHDGAGAAALADLYAYGPGTTVRAMMNATIDGAIAGADGTSGSLSNPDDSFVFGVLRALADAVLVGASTVRTEDYRRPAGRGDLRDPSRRPGGADRPVLAIMTSSGQVPASIEPDWPTLLIAPRDAVSAVTARSGWPADRVIGADSPAEVVAALVARGHRGIQIEGGPSSLGRFAAAGLLDELCLSTTHRTVGGPSPRAVDGPLHDGRWELRSLLIGEHAHAARYRRLPDDLS</sequence>
<evidence type="ECO:0000256" key="3">
    <source>
        <dbReference type="ARBA" id="ARBA00023002"/>
    </source>
</evidence>
<dbReference type="InterPro" id="IPR050765">
    <property type="entry name" value="Riboflavin_Biosynth_HTPR"/>
</dbReference>
<keyword evidence="7" id="KW-1185">Reference proteome</keyword>
<evidence type="ECO:0000313" key="6">
    <source>
        <dbReference type="EMBL" id="SLM89288.1"/>
    </source>
</evidence>
<protein>
    <submittedName>
        <fullName evidence="6">5-amino-6-(5-phosphoribosylamino)uracil reductase homolog</fullName>
        <ecNumber evidence="6">1.1.1.193</ecNumber>
    </submittedName>
</protein>
<evidence type="ECO:0000313" key="7">
    <source>
        <dbReference type="Proteomes" id="UP000195981"/>
    </source>
</evidence>
<dbReference type="EC" id="1.1.1.193" evidence="6"/>
<keyword evidence="2" id="KW-0521">NADP</keyword>